<dbReference type="GO" id="GO:0047553">
    <property type="term" value="F:2-oxoglutarate synthase activity"/>
    <property type="evidence" value="ECO:0007669"/>
    <property type="project" value="UniProtKB-EC"/>
</dbReference>
<name>A0A645EG46_9ZZZZ</name>
<dbReference type="Gene3D" id="3.40.50.920">
    <property type="match status" value="1"/>
</dbReference>
<dbReference type="AlphaFoldDB" id="A0A645EG46"/>
<dbReference type="GO" id="GO:0006979">
    <property type="term" value="P:response to oxidative stress"/>
    <property type="evidence" value="ECO:0007669"/>
    <property type="project" value="TreeGrafter"/>
</dbReference>
<dbReference type="InterPro" id="IPR050722">
    <property type="entry name" value="Pyruvate:ferred/Flavod_OxRd"/>
</dbReference>
<dbReference type="Pfam" id="PF17147">
    <property type="entry name" value="PFOR_II"/>
    <property type="match status" value="1"/>
</dbReference>
<proteinExistence type="predicted"/>
<dbReference type="PANTHER" id="PTHR32154">
    <property type="entry name" value="PYRUVATE-FLAVODOXIN OXIDOREDUCTASE-RELATED"/>
    <property type="match status" value="1"/>
</dbReference>
<keyword evidence="2" id="KW-0560">Oxidoreductase</keyword>
<reference evidence="2" key="1">
    <citation type="submission" date="2019-08" db="EMBL/GenBank/DDBJ databases">
        <authorList>
            <person name="Kucharzyk K."/>
            <person name="Murdoch R.W."/>
            <person name="Higgins S."/>
            <person name="Loffler F."/>
        </authorList>
    </citation>
    <scope>NUCLEOTIDE SEQUENCE</scope>
</reference>
<dbReference type="InterPro" id="IPR033412">
    <property type="entry name" value="PFOR_II"/>
</dbReference>
<comment type="caution">
    <text evidence="2">The sequence shown here is derived from an EMBL/GenBank/DDBJ whole genome shotgun (WGS) entry which is preliminary data.</text>
</comment>
<dbReference type="SUPFAM" id="SSF52922">
    <property type="entry name" value="TK C-terminal domain-like"/>
    <property type="match status" value="1"/>
</dbReference>
<evidence type="ECO:0000259" key="1">
    <source>
        <dbReference type="Pfam" id="PF17147"/>
    </source>
</evidence>
<dbReference type="EMBL" id="VSSQ01047006">
    <property type="protein sequence ID" value="MPN00978.1"/>
    <property type="molecule type" value="Genomic_DNA"/>
</dbReference>
<dbReference type="InterPro" id="IPR009014">
    <property type="entry name" value="Transketo_C/PFOR_II"/>
</dbReference>
<dbReference type="PANTHER" id="PTHR32154:SF20">
    <property type="entry name" value="2-OXOGLUTARATE OXIDOREDUCTASE SUBUNIT KORA"/>
    <property type="match status" value="1"/>
</dbReference>
<gene>
    <name evidence="2" type="primary">korA_50</name>
    <name evidence="2" type="ORF">SDC9_148176</name>
</gene>
<sequence>MKDYPSVTPPVITEAETPYWPYKRDEQRLARRWAFPGTPGLEHRIGGLEKDNNGNVSSDPIVHERMVKERADKVAKLAEFIPEQQVIGEDSGDVLIIGWGGTFGHLYTAVKQLQSEGKKVSLAHFDYIFPLPKNTADIFSKFKKLIVCELNSGQFADYLRARHQQFNYLQCNKVQGQPFIVKEIVDAVNAIL</sequence>
<organism evidence="2">
    <name type="scientific">bioreactor metagenome</name>
    <dbReference type="NCBI Taxonomy" id="1076179"/>
    <lineage>
        <taxon>unclassified sequences</taxon>
        <taxon>metagenomes</taxon>
        <taxon>ecological metagenomes</taxon>
    </lineage>
</organism>
<feature type="domain" description="Pyruvate:ferredoxin oxidoreductase core" evidence="1">
    <location>
        <begin position="93"/>
        <end position="164"/>
    </location>
</feature>
<dbReference type="EC" id="1.2.7.3" evidence="2"/>
<protein>
    <submittedName>
        <fullName evidence="2">2-oxoglutarate oxidoreductase subunit KorA</fullName>
        <ecNumber evidence="2">1.2.7.3</ecNumber>
    </submittedName>
</protein>
<accession>A0A645EG46</accession>
<evidence type="ECO:0000313" key="2">
    <source>
        <dbReference type="EMBL" id="MPN00978.1"/>
    </source>
</evidence>